<dbReference type="RefSeq" id="WP_049429718.1">
    <property type="nucleotide sequence ID" value="NZ_CP154630.1"/>
</dbReference>
<gene>
    <name evidence="4" type="ORF">D7Y33_05760</name>
</gene>
<evidence type="ECO:0000259" key="3">
    <source>
        <dbReference type="SMART" id="SM00528"/>
    </source>
</evidence>
<dbReference type="Gene3D" id="3.30.160.510">
    <property type="entry name" value="Histone-like nucleoid-structuring protein H-NS"/>
    <property type="match status" value="1"/>
</dbReference>
<keyword evidence="1" id="KW-0175">Coiled coil</keyword>
<reference evidence="4" key="1">
    <citation type="submission" date="2018-09" db="EMBL/GenBank/DDBJ databases">
        <authorList>
            <person name="Groschel M."/>
            <person name="Kohl T."/>
            <person name="Conchillo-Sole O."/>
            <person name="Mamat U."/>
            <person name="Yero D."/>
            <person name="Niemann S."/>
            <person name="Daura X."/>
            <person name="Gibert I."/>
        </authorList>
    </citation>
    <scope>NUCLEOTIDE SEQUENCE</scope>
    <source>
        <strain evidence="4">OG156</strain>
    </source>
</reference>
<proteinExistence type="predicted"/>
<dbReference type="OrthoDB" id="6088948at2"/>
<feature type="coiled-coil region" evidence="1">
    <location>
        <begin position="6"/>
        <end position="36"/>
    </location>
</feature>
<evidence type="ECO:0000313" key="5">
    <source>
        <dbReference type="Proteomes" id="UP000822271"/>
    </source>
</evidence>
<dbReference type="EMBL" id="RAUE01000010">
    <property type="protein sequence ID" value="MBA0310526.1"/>
    <property type="molecule type" value="Genomic_DNA"/>
</dbReference>
<dbReference type="InterPro" id="IPR027444">
    <property type="entry name" value="H-NS_C_dom"/>
</dbReference>
<name>A0A2J0SNB6_STEMA</name>
<feature type="domain" description="DNA-binding protein H-NS-like C-terminal" evidence="3">
    <location>
        <begin position="79"/>
        <end position="122"/>
    </location>
</feature>
<dbReference type="Pfam" id="PF00816">
    <property type="entry name" value="Histone_HNS"/>
    <property type="match status" value="1"/>
</dbReference>
<sequence length="134" mass="15043">MSKPTLDSIASAKAKLTEELRKLEEQEAKLIEDEASDAFLQISDLLTRYGQHLTTKQKADIASQVGSSSNGSARQKRAFSEKKAVAQKYWLPHTQETWSGRGRTPRSFAAWQGTAAYKEWKSKHPDEKFPAYPG</sequence>
<evidence type="ECO:0000256" key="2">
    <source>
        <dbReference type="SAM" id="MobiDB-lite"/>
    </source>
</evidence>
<evidence type="ECO:0000313" key="4">
    <source>
        <dbReference type="EMBL" id="MBA0310526.1"/>
    </source>
</evidence>
<reference evidence="4" key="2">
    <citation type="journal article" date="2020" name="Front. Microbiol.">
        <title>Genetic Variants of the DSF Quorum Sensing System in Stenotrophomonas maltophilia Influence Virulence and Resistance Phenotypes Among Genotypically Diverse Clinical Isolates.</title>
        <authorList>
            <person name="Yero D."/>
            <person name="Huedo P."/>
            <person name="Conchillo-Sole O."/>
            <person name="Martinez-Servat S."/>
            <person name="Mamat U."/>
            <person name="Coves X."/>
            <person name="Llanas F."/>
            <person name="Roca I."/>
            <person name="Vila J."/>
            <person name="Schaible U.E."/>
            <person name="Daura X."/>
            <person name="Gibert I."/>
        </authorList>
    </citation>
    <scope>NUCLEOTIDE SEQUENCE</scope>
    <source>
        <strain evidence="4">OG156</strain>
    </source>
</reference>
<feature type="compositionally biased region" description="Polar residues" evidence="2">
    <location>
        <begin position="64"/>
        <end position="73"/>
    </location>
</feature>
<dbReference type="Proteomes" id="UP000822271">
    <property type="component" value="Unassembled WGS sequence"/>
</dbReference>
<protein>
    <submittedName>
        <fullName evidence="4">Histone-like nucleoid-structuring protein</fullName>
    </submittedName>
</protein>
<accession>A0A2J0SNB6</accession>
<dbReference type="SUPFAM" id="SSF81273">
    <property type="entry name" value="H-NS histone-like proteins"/>
    <property type="match status" value="1"/>
</dbReference>
<feature type="region of interest" description="Disordered" evidence="2">
    <location>
        <begin position="59"/>
        <end position="78"/>
    </location>
</feature>
<evidence type="ECO:0000256" key="1">
    <source>
        <dbReference type="SAM" id="Coils"/>
    </source>
</evidence>
<comment type="caution">
    <text evidence="4">The sequence shown here is derived from an EMBL/GenBank/DDBJ whole genome shotgun (WGS) entry which is preliminary data.</text>
</comment>
<dbReference type="GO" id="GO:0003677">
    <property type="term" value="F:DNA binding"/>
    <property type="evidence" value="ECO:0007669"/>
    <property type="project" value="InterPro"/>
</dbReference>
<dbReference type="SMART" id="SM00528">
    <property type="entry name" value="HNS"/>
    <property type="match status" value="1"/>
</dbReference>
<dbReference type="AlphaFoldDB" id="A0A2J0SNB6"/>
<organism evidence="4 5">
    <name type="scientific">Stenotrophomonas maltophilia</name>
    <name type="common">Pseudomonas maltophilia</name>
    <name type="synonym">Xanthomonas maltophilia</name>
    <dbReference type="NCBI Taxonomy" id="40324"/>
    <lineage>
        <taxon>Bacteria</taxon>
        <taxon>Pseudomonadati</taxon>
        <taxon>Pseudomonadota</taxon>
        <taxon>Gammaproteobacteria</taxon>
        <taxon>Lysobacterales</taxon>
        <taxon>Lysobacteraceae</taxon>
        <taxon>Stenotrophomonas</taxon>
        <taxon>Stenotrophomonas maltophilia group</taxon>
    </lineage>
</organism>